<feature type="compositionally biased region" description="Basic and acidic residues" evidence="1">
    <location>
        <begin position="129"/>
        <end position="138"/>
    </location>
</feature>
<evidence type="ECO:0000313" key="3">
    <source>
        <dbReference type="Proteomes" id="UP000002640"/>
    </source>
</evidence>
<dbReference type="OMA" id="ESDTCKE"/>
<dbReference type="EMBL" id="JH159157">
    <property type="protein sequence ID" value="EGZ12402.1"/>
    <property type="molecule type" value="Genomic_DNA"/>
</dbReference>
<reference evidence="2 3" key="1">
    <citation type="journal article" date="2006" name="Science">
        <title>Phytophthora genome sequences uncover evolutionary origins and mechanisms of pathogenesis.</title>
        <authorList>
            <person name="Tyler B.M."/>
            <person name="Tripathy S."/>
            <person name="Zhang X."/>
            <person name="Dehal P."/>
            <person name="Jiang R.H."/>
            <person name="Aerts A."/>
            <person name="Arredondo F.D."/>
            <person name="Baxter L."/>
            <person name="Bensasson D."/>
            <person name="Beynon J.L."/>
            <person name="Chapman J."/>
            <person name="Damasceno C.M."/>
            <person name="Dorrance A.E."/>
            <person name="Dou D."/>
            <person name="Dickerman A.W."/>
            <person name="Dubchak I.L."/>
            <person name="Garbelotto M."/>
            <person name="Gijzen M."/>
            <person name="Gordon S.G."/>
            <person name="Govers F."/>
            <person name="Grunwald N.J."/>
            <person name="Huang W."/>
            <person name="Ivors K.L."/>
            <person name="Jones R.W."/>
            <person name="Kamoun S."/>
            <person name="Krampis K."/>
            <person name="Lamour K.H."/>
            <person name="Lee M.K."/>
            <person name="McDonald W.H."/>
            <person name="Medina M."/>
            <person name="Meijer H.J."/>
            <person name="Nordberg E.K."/>
            <person name="Maclean D.J."/>
            <person name="Ospina-Giraldo M.D."/>
            <person name="Morris P.F."/>
            <person name="Phuntumart V."/>
            <person name="Putnam N.H."/>
            <person name="Rash S."/>
            <person name="Rose J.K."/>
            <person name="Sakihama Y."/>
            <person name="Salamov A.A."/>
            <person name="Savidor A."/>
            <person name="Scheuring C.F."/>
            <person name="Smith B.M."/>
            <person name="Sobral B.W."/>
            <person name="Terry A."/>
            <person name="Torto-Alalibo T.A."/>
            <person name="Win J."/>
            <person name="Xu Z."/>
            <person name="Zhang H."/>
            <person name="Grigoriev I.V."/>
            <person name="Rokhsar D.S."/>
            <person name="Boore J.L."/>
        </authorList>
    </citation>
    <scope>NUCLEOTIDE SEQUENCE [LARGE SCALE GENOMIC DNA]</scope>
    <source>
        <strain evidence="2 3">P6497</strain>
    </source>
</reference>
<gene>
    <name evidence="2" type="ORF">PHYSODRAFT_336830</name>
</gene>
<accession>G4ZWH4</accession>
<protein>
    <submittedName>
        <fullName evidence="2">Uncharacterized protein</fullName>
    </submittedName>
</protein>
<dbReference type="AlphaFoldDB" id="G4ZWH4"/>
<dbReference type="KEGG" id="psoj:PHYSODRAFT_336830"/>
<keyword evidence="3" id="KW-1185">Reference proteome</keyword>
<dbReference type="InParanoid" id="G4ZWH4"/>
<evidence type="ECO:0000256" key="1">
    <source>
        <dbReference type="SAM" id="MobiDB-lite"/>
    </source>
</evidence>
<evidence type="ECO:0000313" key="2">
    <source>
        <dbReference type="EMBL" id="EGZ12402.1"/>
    </source>
</evidence>
<proteinExistence type="predicted"/>
<dbReference type="GeneID" id="20647269"/>
<feature type="compositionally biased region" description="Polar residues" evidence="1">
    <location>
        <begin position="79"/>
        <end position="93"/>
    </location>
</feature>
<dbReference type="SMR" id="G4ZWH4"/>
<name>G4ZWH4_PHYSP</name>
<feature type="region of interest" description="Disordered" evidence="1">
    <location>
        <begin position="1"/>
        <end position="42"/>
    </location>
</feature>
<dbReference type="Proteomes" id="UP000002640">
    <property type="component" value="Unassembled WGS sequence"/>
</dbReference>
<organism evidence="2 3">
    <name type="scientific">Phytophthora sojae (strain P6497)</name>
    <name type="common">Soybean stem and root rot agent</name>
    <name type="synonym">Phytophthora megasperma f. sp. glycines</name>
    <dbReference type="NCBI Taxonomy" id="1094619"/>
    <lineage>
        <taxon>Eukaryota</taxon>
        <taxon>Sar</taxon>
        <taxon>Stramenopiles</taxon>
        <taxon>Oomycota</taxon>
        <taxon>Peronosporomycetes</taxon>
        <taxon>Peronosporales</taxon>
        <taxon>Peronosporaceae</taxon>
        <taxon>Phytophthora</taxon>
    </lineage>
</organism>
<dbReference type="RefSeq" id="XP_009532735.1">
    <property type="nucleotide sequence ID" value="XM_009534440.1"/>
</dbReference>
<feature type="region of interest" description="Disordered" evidence="1">
    <location>
        <begin position="70"/>
        <end position="138"/>
    </location>
</feature>
<sequence length="138" mass="15818">MAQEDELDARQDQGVGRTPERDFVLNTTADEGFGRRSARHKNRYYRSRREATLDMMKTDARTCKEQNRYYRSRHKKRSVTSIDGSTDGFQTLTKGPVKESDAASRHFHQGRGGGRGSMESLTFHGGRGNRYEPELYPV</sequence>